<name>A0A841KNN2_9FIRM</name>
<protein>
    <submittedName>
        <fullName evidence="4">Major membrane immunogen (Membrane-anchored lipoprotein)</fullName>
    </submittedName>
</protein>
<dbReference type="InterPro" id="IPR017058">
    <property type="entry name" value="Major_M_immunogen_Tpp15_prd"/>
</dbReference>
<dbReference type="GO" id="GO:0016020">
    <property type="term" value="C:membrane"/>
    <property type="evidence" value="ECO:0007669"/>
    <property type="project" value="InterPro"/>
</dbReference>
<evidence type="ECO:0000259" key="3">
    <source>
        <dbReference type="SMART" id="SM00900"/>
    </source>
</evidence>
<reference evidence="4 5" key="1">
    <citation type="submission" date="2020-08" db="EMBL/GenBank/DDBJ databases">
        <title>Genomic Encyclopedia of Type Strains, Phase IV (KMG-IV): sequencing the most valuable type-strain genomes for metagenomic binning, comparative biology and taxonomic classification.</title>
        <authorList>
            <person name="Goeker M."/>
        </authorList>
    </citation>
    <scope>NUCLEOTIDE SEQUENCE [LARGE SCALE GENOMIC DNA]</scope>
    <source>
        <strain evidence="4 5">DSM 103526</strain>
    </source>
</reference>
<evidence type="ECO:0000256" key="2">
    <source>
        <dbReference type="SAM" id="SignalP"/>
    </source>
</evidence>
<evidence type="ECO:0000256" key="1">
    <source>
        <dbReference type="SAM" id="MobiDB-lite"/>
    </source>
</evidence>
<dbReference type="EMBL" id="JACHEN010000004">
    <property type="protein sequence ID" value="MBB6214891.1"/>
    <property type="molecule type" value="Genomic_DNA"/>
</dbReference>
<gene>
    <name evidence="4" type="ORF">HNQ80_000976</name>
</gene>
<feature type="signal peptide" evidence="2">
    <location>
        <begin position="1"/>
        <end position="27"/>
    </location>
</feature>
<dbReference type="PIRSF" id="PIRSF036531">
    <property type="entry name" value="Tpp15_prd"/>
    <property type="match status" value="1"/>
</dbReference>
<accession>A0A841KNN2</accession>
<sequence>MKKVLSVVLVTVLVLALGVGCAKPAQPAQQPEPAPAPAEQPAAPAEDTVKDGTFTASDADFDDRGWKAEISITYTDGKISEVVFDEVNKDGAKKRDDAGYNEPFKAKSGVTVGEVSDALAKALVEKQDPNAVDTVAGATGTSTKFKELAVKAIESAK</sequence>
<keyword evidence="5" id="KW-1185">Reference proteome</keyword>
<evidence type="ECO:0000313" key="4">
    <source>
        <dbReference type="EMBL" id="MBB6214891.1"/>
    </source>
</evidence>
<feature type="chain" id="PRO_5039543505" evidence="2">
    <location>
        <begin position="28"/>
        <end position="157"/>
    </location>
</feature>
<evidence type="ECO:0000313" key="5">
    <source>
        <dbReference type="Proteomes" id="UP000579281"/>
    </source>
</evidence>
<feature type="domain" description="FMN-binding" evidence="3">
    <location>
        <begin position="65"/>
        <end position="156"/>
    </location>
</feature>
<keyword evidence="4" id="KW-0449">Lipoprotein</keyword>
<dbReference type="Pfam" id="PF04205">
    <property type="entry name" value="FMN_bind"/>
    <property type="match status" value="1"/>
</dbReference>
<dbReference type="Gene3D" id="3.90.1010.20">
    <property type="match status" value="1"/>
</dbReference>
<comment type="caution">
    <text evidence="4">The sequence shown here is derived from an EMBL/GenBank/DDBJ whole genome shotgun (WGS) entry which is preliminary data.</text>
</comment>
<dbReference type="Proteomes" id="UP000579281">
    <property type="component" value="Unassembled WGS sequence"/>
</dbReference>
<dbReference type="SMART" id="SM00900">
    <property type="entry name" value="FMN_bind"/>
    <property type="match status" value="1"/>
</dbReference>
<dbReference type="RefSeq" id="WP_184308690.1">
    <property type="nucleotide sequence ID" value="NZ_JACHEN010000004.1"/>
</dbReference>
<feature type="region of interest" description="Disordered" evidence="1">
    <location>
        <begin position="24"/>
        <end position="60"/>
    </location>
</feature>
<organism evidence="4 5">
    <name type="scientific">Anaerosolibacter carboniphilus</name>
    <dbReference type="NCBI Taxonomy" id="1417629"/>
    <lineage>
        <taxon>Bacteria</taxon>
        <taxon>Bacillati</taxon>
        <taxon>Bacillota</taxon>
        <taxon>Clostridia</taxon>
        <taxon>Peptostreptococcales</taxon>
        <taxon>Thermotaleaceae</taxon>
        <taxon>Anaerosolibacter</taxon>
    </lineage>
</organism>
<dbReference type="AlphaFoldDB" id="A0A841KNN2"/>
<proteinExistence type="predicted"/>
<dbReference type="InterPro" id="IPR007329">
    <property type="entry name" value="FMN-bd"/>
</dbReference>
<dbReference type="GO" id="GO:0010181">
    <property type="term" value="F:FMN binding"/>
    <property type="evidence" value="ECO:0007669"/>
    <property type="project" value="InterPro"/>
</dbReference>
<keyword evidence="2" id="KW-0732">Signal</keyword>
<dbReference type="PROSITE" id="PS51257">
    <property type="entry name" value="PROKAR_LIPOPROTEIN"/>
    <property type="match status" value="1"/>
</dbReference>